<feature type="repeat" description="Filamin" evidence="3">
    <location>
        <begin position="1491"/>
        <end position="1576"/>
    </location>
</feature>
<feature type="region of interest" description="Disordered" evidence="4">
    <location>
        <begin position="1427"/>
        <end position="1486"/>
    </location>
</feature>
<feature type="repeat" description="Filamin" evidence="3">
    <location>
        <begin position="2220"/>
        <end position="2314"/>
    </location>
</feature>
<evidence type="ECO:0000256" key="3">
    <source>
        <dbReference type="PROSITE-ProRule" id="PRU00087"/>
    </source>
</evidence>
<protein>
    <submittedName>
        <fullName evidence="6">Uncharacterized protein</fullName>
    </submittedName>
</protein>
<feature type="repeat" description="Filamin" evidence="3">
    <location>
        <begin position="478"/>
        <end position="577"/>
    </location>
</feature>
<feature type="repeat" description="Filamin" evidence="3">
    <location>
        <begin position="185"/>
        <end position="279"/>
    </location>
</feature>
<dbReference type="GO" id="GO:0030036">
    <property type="term" value="P:actin cytoskeleton organization"/>
    <property type="evidence" value="ECO:0007669"/>
    <property type="project" value="InterPro"/>
</dbReference>
<feature type="repeat" description="Filamin" evidence="3">
    <location>
        <begin position="4"/>
        <end position="97"/>
    </location>
</feature>
<feature type="repeat" description="Filamin" evidence="3">
    <location>
        <begin position="1243"/>
        <end position="1321"/>
    </location>
</feature>
<feature type="compositionally biased region" description="Low complexity" evidence="4">
    <location>
        <begin position="1189"/>
        <end position="1202"/>
    </location>
</feature>
<feature type="region of interest" description="Disordered" evidence="4">
    <location>
        <begin position="1141"/>
        <end position="1171"/>
    </location>
</feature>
<feature type="repeat" description="Filamin" evidence="3">
    <location>
        <begin position="1587"/>
        <end position="1663"/>
    </location>
</feature>
<reference evidence="5" key="2">
    <citation type="journal article" date="2016" name="Mol. Ecol.">
        <title>Population genomics of the filarial nematode parasite Wuchereria bancrofti from mosquitoes.</title>
        <authorList>
            <person name="Small S.T."/>
            <person name="Reimer L.J."/>
            <person name="Tisch D.J."/>
            <person name="King C.L."/>
            <person name="Christensen B.M."/>
            <person name="Siba P.M."/>
            <person name="Kazura J.W."/>
            <person name="Serre D."/>
            <person name="Zimmerman P.A."/>
        </authorList>
    </citation>
    <scope>NUCLEOTIDE SEQUENCE</scope>
    <source>
        <strain evidence="5">pt0022</strain>
    </source>
</reference>
<feature type="compositionally biased region" description="Basic and acidic residues" evidence="4">
    <location>
        <begin position="1429"/>
        <end position="1464"/>
    </location>
</feature>
<feature type="region of interest" description="Disordered" evidence="4">
    <location>
        <begin position="595"/>
        <end position="661"/>
    </location>
</feature>
<evidence type="ECO:0000313" key="5">
    <source>
        <dbReference type="Proteomes" id="UP000093561"/>
    </source>
</evidence>
<dbReference type="PANTHER" id="PTHR38537:SF16">
    <property type="entry name" value="CALPONIN-HOMOLOGY (CH) DOMAIN-CONTAINING PROTEIN"/>
    <property type="match status" value="1"/>
</dbReference>
<comment type="similarity">
    <text evidence="1">Belongs to the filamin family.</text>
</comment>
<dbReference type="GO" id="GO:0051015">
    <property type="term" value="F:actin filament binding"/>
    <property type="evidence" value="ECO:0007669"/>
    <property type="project" value="InterPro"/>
</dbReference>
<dbReference type="Pfam" id="PF00630">
    <property type="entry name" value="Filamin"/>
    <property type="match status" value="21"/>
</dbReference>
<dbReference type="SMART" id="SM00557">
    <property type="entry name" value="IG_FLMN"/>
    <property type="match status" value="22"/>
</dbReference>
<feature type="repeat" description="Filamin" evidence="3">
    <location>
        <begin position="2312"/>
        <end position="2405"/>
    </location>
</feature>
<feature type="repeat" description="Filamin" evidence="3">
    <location>
        <begin position="277"/>
        <end position="370"/>
    </location>
</feature>
<dbReference type="InterPro" id="IPR001298">
    <property type="entry name" value="Filamin/ABP280_rpt"/>
</dbReference>
<organism evidence="5 6">
    <name type="scientific">Wuchereria bancrofti</name>
    <dbReference type="NCBI Taxonomy" id="6293"/>
    <lineage>
        <taxon>Eukaryota</taxon>
        <taxon>Metazoa</taxon>
        <taxon>Ecdysozoa</taxon>
        <taxon>Nematoda</taxon>
        <taxon>Chromadorea</taxon>
        <taxon>Rhabditida</taxon>
        <taxon>Spirurina</taxon>
        <taxon>Spiruromorpha</taxon>
        <taxon>Filarioidea</taxon>
        <taxon>Onchocercidae</taxon>
        <taxon>Wuchereria</taxon>
    </lineage>
</organism>
<dbReference type="PANTHER" id="PTHR38537">
    <property type="entry name" value="JITTERBUG, ISOFORM N"/>
    <property type="match status" value="1"/>
</dbReference>
<dbReference type="PROSITE" id="PS50194">
    <property type="entry name" value="FILAMIN_REPEAT"/>
    <property type="match status" value="22"/>
</dbReference>
<feature type="compositionally biased region" description="Basic and acidic residues" evidence="4">
    <location>
        <begin position="1147"/>
        <end position="1171"/>
    </location>
</feature>
<dbReference type="Proteomes" id="UP000093561">
    <property type="component" value="Unassembled WGS sequence"/>
</dbReference>
<dbReference type="InterPro" id="IPR044801">
    <property type="entry name" value="Filamin"/>
</dbReference>
<evidence type="ECO:0000256" key="2">
    <source>
        <dbReference type="ARBA" id="ARBA00022737"/>
    </source>
</evidence>
<feature type="repeat" description="Filamin" evidence="3">
    <location>
        <begin position="1768"/>
        <end position="1846"/>
    </location>
</feature>
<proteinExistence type="inferred from homology"/>
<dbReference type="Gene3D" id="2.60.40.10">
    <property type="entry name" value="Immunoglobulins"/>
    <property type="match status" value="22"/>
</dbReference>
<feature type="repeat" description="Filamin" evidence="3">
    <location>
        <begin position="396"/>
        <end position="481"/>
    </location>
</feature>
<reference evidence="5" key="1">
    <citation type="submission" date="2015-03" db="EMBL/GenBank/DDBJ databases">
        <title>Wuchereria bancrofti Genome Sequencing Papua New Guinea Strain.</title>
        <authorList>
            <person name="Small S.T."/>
            <person name="Serre D."/>
            <person name="Zimmerman P.A."/>
        </authorList>
    </citation>
    <scope>NUCLEOTIDE SEQUENCE [LARGE SCALE GENOMIC DNA]</scope>
    <source>
        <strain evidence="5">pt0022</strain>
    </source>
</reference>
<evidence type="ECO:0000313" key="6">
    <source>
        <dbReference type="WBParaSite" id="mrna-Wban_02346"/>
    </source>
</evidence>
<feature type="repeat" description="Filamin" evidence="3">
    <location>
        <begin position="107"/>
        <end position="187"/>
    </location>
</feature>
<evidence type="ECO:0000256" key="4">
    <source>
        <dbReference type="SAM" id="MobiDB-lite"/>
    </source>
</evidence>
<sequence length="3020" mass="332787">MDLYPVPDIGHVSFSGLSEPCSIGSIVEVVINAHGDSSAGSILVEAIAPSGCVKNCQVLKKGSIFTATFTPNEVGKWQIGILYDGDHIRGSPFSCKVYDANLVQVYGLDVGLVGQELKFSVNASQAGDGFLKVSVLRHGRSLPCEVLEQGNSGVYRISFTPDGAGQYKIHVLFNNMEVKGSPFILDIADASSVSVYGENLRMASVDRLNTFFIHAVGAECKDITVTITAPSGKSKRARVYQTDDVTHKVEWKPVEAGEHSIDVRLFNQSVYESPFMCNVGDPDLVTVRNMPEFINADELFRDYTFEIDASAAGSGNLEIMINGGRVACRVRELGGRHYLASFTPTQAIIHIVEMRFNGENVRMSPWKIQVRGSQQQKNANYDVEERMVRSIESRRFERTESWYTELAGIGLQRASVGKPTAFEITGDGITESDVQARIYGPDGIDLPISVYRRGDNKLICEYVINKVGDHHLEMAICGKKIDPYPLTVSGYSAENVKIEPLGGGTPGQPVQFIVDAVDAGKGQLEISINQGKVPNNVQMQGAGRCLVTFIPQYPGKYVIDVTFNGEQVQGCPIRVDILPKQVGQSVSTSIISQQTATITSSSPVQKPAACGLSMEDGAESSGSSAFLKHTREKSRDRSTLPEQPKSPDLLRKAEPKTAPLITENRYRLRKIDDYDPLAREKERETDQTSSSLIDKKDDRLGYMVAQYGNGTVAGANVTSGQTVSSRTFTDDGRGIVTSTYTAETRYNNVSPARTYEYAKGTMTNLPHDERTATPTMYTEVRAFEIPKSKELTSSVPSDPSDLRAGSHSYLSFLEDSRIPSSRIIDYDTKDRVKSFSQLESGSSFITDSRSYDPKFSSEYHDLDSSSYSVRQYGTGSVESTDQRQTQLQYFGEESMKSDGTKISKNDIDLIKTTSESYSSSMHDAIPSGGYLRNKYDLDQLCSNGYLKHEDELLGTVKGPSFEAPVIASYGRLISDNTTDRQQKASQKIFTPSATVLERSEEMERLPQSWESIEKVDANTACYLKKSVKGGKAEMGENHQHTGAGEQSYRNINAGKDDERCFDLSRPVEEPFQTLNRDRDMEPMFLSTAPQRTADYMRAREEGKFGALQEMDSVLSSQRSLKFDYNEREDHITDTVEEAALTPGTRQKLQEQKIRHGEELDQEKRGGARKAIKDDLQSMQALDRDEFELSQSKPSSPSPVSTPRATPRLNLKFGKDKEKKGIEEGGFNFGKSKITSKHEIVRRGKDVDVKVDSLKLGKDDQLKVIVVLAAKGTVEREEIEPKVKKSRHSYEISFRPAEIGTHKVMVYVNDTLHPMCPFPIRVYDASEIIVGEIAPQSTINDTVEFTVDAGRAGFGNLEMAIKDSDGIIIPSHVAQLETGTAKFLVTFNPTTLGMHTVNITFNKEVLKNSPFEVNIVDEKPCEEMENILVDGKKKDSRKEKEEKRREEKERVKKEKEGKLMAETLKKNKGKETKKKKHQMEKRTSVSKIPSLSRVGRPAQIFITLAGEESLDIAVTGNRAFHEICISDPEKRKVEGSMSDHEPGVKKFEFLPVQVGDHEIEVKYAGVDVQGSPFTCRAYDPTKISVGDIPNSVVDRPVHFIVDASQAGVGNLEVAVNEGRIPSMAQSLGQHRYDISFVPRELADHTISVRFNNEPVPGSPFICHLVKAQSVTVSGPGLERIPVGQVAQFYVVVEGMKDMLPQIRITDSQGNNIPVSISKSDVEDKKYIISYTPKNVGNHQIDVNCDDKPITGSPFTSKAFDAKCAKLSCIEEAVVGRPCTFMIDAARAGAGNMEIIVSVENRNVPNFVQAEGQAKFKVSFTPQEAKDHLISVRFNGDAIPGSPMVCPVREKSSQLAAAMSSSMNAVGLEQEMRLVGDLTVGQVGQTKGFSIDTGGRETDCNVSITDSHGRELDVEVEKVCNGYHVQFRPLTSGEHEIEIVMNGQQLGIGPFVMEVSEPPKIARIPSTILAGKEISFELDTGDVVQRNVKVEVKNAKNELVPAKTEVGNDGIVRAICTFHDIGRYSMDVFVNEMPYGERQYVRVIQSGRGAILVDDIEQALVGWSSKLILRTEPDAGKHLSIVVIDSERNPVPVLLTKLPDGIFEVEFTPRTEGVHSISVLVGDEHIRGSPFKITVLDLSAVRVIGLKNDHVGIEQRFNVDWSNSGGATAAVRVTCGGKEVPCTMKRIKRGLHVCSFIPRQVGLHLVDVMIDEMLLPECPYECIVSDAGSVRARGDALTRAQRGKTARFEVSLNDTERGELDVVVSDSRGRPLPVRCYKQHDDSYWVEFTPENIGIHQIEITFADAPVVGSPFKCMVVDPRKVFMKGINEPFIIKQPALITVNRQLAGGGDLTVELIDPSDEPVRLDMQTTADGDDIFEFTPTKIGQYKLSTKLAGFLVNGTPHTLTVEEYGKPILRGSAMERPVEVDRPTSIIFDAKNVKGNLKIDVRGPKKAKIRHTANKNPDGTTEISFTPTEVGRYLVNIEHNNRTISGSPFEIEVVDPRKVVVNDHLADEDGIYQFAVQQRNVIDVDATAAGSGKLRAEVRDWDGKSVSGCDVESLGYGKYRVTYYPHQPGKYGIYLYWSDIAVQKAQPLHVVAEGEQPSTSRAMPLTNTAMATSHNTIRSRPEDRSTYEGNEMDYLRVILRGEGLTRAANNEQAEFIIDGSDVSKDGQVSSSLFGQKADIPVRLTHLGNNVYKAIYTPLIPGVYELQVLWNGHHVRGSPSRVQVDLHSSAAEAIIIDANTLKMGIVNEDVKTIVDTRKAGPGQLSAQCMGPTKLAYCELYDLQDGTYTLSVRPSEIGKHTLVVKYSDEQVPGSPFTFNVSHPPDASKVRVYGPGIEHGILSTFKSNFIVETKGAGAGQLTVRVRGPKGAFNVEMQREKKQERTIHCKYEPKEPGDYQVEIKWHGEHVPGSPFLVMIVDTEQELQRFLCGDAPSPQPATPFIPPGWIGTPPPPPLFLGVPPPRGPFLQPHAAVLPLPSPTIQGAPVTGSHGSLLPYGAVPQPPHTMRTAIRPRFMSGY</sequence>
<feature type="repeat" description="Filamin" evidence="3">
    <location>
        <begin position="2823"/>
        <end position="2919"/>
    </location>
</feature>
<feature type="compositionally biased region" description="Basic residues" evidence="4">
    <location>
        <begin position="1465"/>
        <end position="1478"/>
    </location>
</feature>
<feature type="repeat" description="Filamin" evidence="3">
    <location>
        <begin position="1319"/>
        <end position="1414"/>
    </location>
</feature>
<dbReference type="InterPro" id="IPR013783">
    <property type="entry name" value="Ig-like_fold"/>
</dbReference>
<dbReference type="InterPro" id="IPR014756">
    <property type="entry name" value="Ig_E-set"/>
</dbReference>
<feature type="region of interest" description="Disordered" evidence="4">
    <location>
        <begin position="1184"/>
        <end position="1207"/>
    </location>
</feature>
<feature type="repeat" description="Filamin" evidence="3">
    <location>
        <begin position="2729"/>
        <end position="2822"/>
    </location>
</feature>
<dbReference type="FunFam" id="2.60.40.10:FF:001145">
    <property type="entry name" value="Jitterbug, isoform I"/>
    <property type="match status" value="1"/>
</dbReference>
<feature type="repeat" description="Filamin" evidence="3">
    <location>
        <begin position="2633"/>
        <end position="2727"/>
    </location>
</feature>
<feature type="repeat" description="Filamin" evidence="3">
    <location>
        <begin position="2143"/>
        <end position="2222"/>
    </location>
</feature>
<dbReference type="SUPFAM" id="SSF81296">
    <property type="entry name" value="E set domains"/>
    <property type="match status" value="22"/>
</dbReference>
<name>A0AAF5PL99_WUCBA</name>
<keyword evidence="2" id="KW-0677">Repeat</keyword>
<feature type="repeat" description="Filamin" evidence="3">
    <location>
        <begin position="1661"/>
        <end position="1757"/>
    </location>
</feature>
<feature type="repeat" description="Filamin" evidence="3">
    <location>
        <begin position="1851"/>
        <end position="1953"/>
    </location>
</feature>
<feature type="repeat" description="Filamin" evidence="3">
    <location>
        <begin position="2403"/>
        <end position="2497"/>
    </location>
</feature>
<feature type="repeat" description="Filamin" evidence="3">
    <location>
        <begin position="2495"/>
        <end position="2596"/>
    </location>
</feature>
<feature type="repeat" description="Filamin" evidence="3">
    <location>
        <begin position="2054"/>
        <end position="2133"/>
    </location>
</feature>
<dbReference type="WBParaSite" id="mrna-Wban_02346">
    <property type="protein sequence ID" value="mrna-Wban_02346"/>
    <property type="gene ID" value="Wban_02346"/>
</dbReference>
<accession>A0AAF5PL99</accession>
<reference evidence="6" key="3">
    <citation type="submission" date="2024-02" db="UniProtKB">
        <authorList>
            <consortium name="WormBaseParasite"/>
        </authorList>
    </citation>
    <scope>IDENTIFICATION</scope>
    <source>
        <strain evidence="6">pt0022</strain>
    </source>
</reference>
<evidence type="ECO:0000256" key="1">
    <source>
        <dbReference type="ARBA" id="ARBA00009238"/>
    </source>
</evidence>
<dbReference type="InterPro" id="IPR017868">
    <property type="entry name" value="Filamin/ABP280_repeat-like"/>
</dbReference>